<dbReference type="InterPro" id="IPR017956">
    <property type="entry name" value="AT_hook_DNA-bd_motif"/>
</dbReference>
<dbReference type="Proteomes" id="UP000245207">
    <property type="component" value="Unassembled WGS sequence"/>
</dbReference>
<evidence type="ECO:0000313" key="2">
    <source>
        <dbReference type="EMBL" id="PWA87092.1"/>
    </source>
</evidence>
<feature type="compositionally biased region" description="Polar residues" evidence="1">
    <location>
        <begin position="18"/>
        <end position="34"/>
    </location>
</feature>
<organism evidence="2 3">
    <name type="scientific">Artemisia annua</name>
    <name type="common">Sweet wormwood</name>
    <dbReference type="NCBI Taxonomy" id="35608"/>
    <lineage>
        <taxon>Eukaryota</taxon>
        <taxon>Viridiplantae</taxon>
        <taxon>Streptophyta</taxon>
        <taxon>Embryophyta</taxon>
        <taxon>Tracheophyta</taxon>
        <taxon>Spermatophyta</taxon>
        <taxon>Magnoliopsida</taxon>
        <taxon>eudicotyledons</taxon>
        <taxon>Gunneridae</taxon>
        <taxon>Pentapetalae</taxon>
        <taxon>asterids</taxon>
        <taxon>campanulids</taxon>
        <taxon>Asterales</taxon>
        <taxon>Asteraceae</taxon>
        <taxon>Asteroideae</taxon>
        <taxon>Anthemideae</taxon>
        <taxon>Artemisiinae</taxon>
        <taxon>Artemisia</taxon>
    </lineage>
</organism>
<feature type="region of interest" description="Disordered" evidence="1">
    <location>
        <begin position="151"/>
        <end position="170"/>
    </location>
</feature>
<dbReference type="EMBL" id="PKPP01000949">
    <property type="protein sequence ID" value="PWA87092.1"/>
    <property type="molecule type" value="Genomic_DNA"/>
</dbReference>
<feature type="compositionally biased region" description="Polar residues" evidence="1">
    <location>
        <begin position="155"/>
        <end position="170"/>
    </location>
</feature>
<reference evidence="2 3" key="1">
    <citation type="journal article" date="2018" name="Mol. Plant">
        <title>The genome of Artemisia annua provides insight into the evolution of Asteraceae family and artemisinin biosynthesis.</title>
        <authorList>
            <person name="Shen Q."/>
            <person name="Zhang L."/>
            <person name="Liao Z."/>
            <person name="Wang S."/>
            <person name="Yan T."/>
            <person name="Shi P."/>
            <person name="Liu M."/>
            <person name="Fu X."/>
            <person name="Pan Q."/>
            <person name="Wang Y."/>
            <person name="Lv Z."/>
            <person name="Lu X."/>
            <person name="Zhang F."/>
            <person name="Jiang W."/>
            <person name="Ma Y."/>
            <person name="Chen M."/>
            <person name="Hao X."/>
            <person name="Li L."/>
            <person name="Tang Y."/>
            <person name="Lv G."/>
            <person name="Zhou Y."/>
            <person name="Sun X."/>
            <person name="Brodelius P.E."/>
            <person name="Rose J.K.C."/>
            <person name="Tang K."/>
        </authorList>
    </citation>
    <scope>NUCLEOTIDE SEQUENCE [LARGE SCALE GENOMIC DNA]</scope>
    <source>
        <strain evidence="3">cv. Huhao1</strain>
        <tissue evidence="2">Leaf</tissue>
    </source>
</reference>
<dbReference type="GO" id="GO:0003677">
    <property type="term" value="F:DNA binding"/>
    <property type="evidence" value="ECO:0007669"/>
    <property type="project" value="InterPro"/>
</dbReference>
<comment type="caution">
    <text evidence="2">The sequence shown here is derived from an EMBL/GenBank/DDBJ whole genome shotgun (WGS) entry which is preliminary data.</text>
</comment>
<feature type="region of interest" description="Disordered" evidence="1">
    <location>
        <begin position="1"/>
        <end position="34"/>
    </location>
</feature>
<protein>
    <recommendedName>
        <fullName evidence="4">Helitron helicase-like domain-containing protein</fullName>
    </recommendedName>
</protein>
<proteinExistence type="predicted"/>
<feature type="compositionally biased region" description="Polar residues" evidence="1">
    <location>
        <begin position="1"/>
        <end position="10"/>
    </location>
</feature>
<dbReference type="SMART" id="SM00384">
    <property type="entry name" value="AT_hook"/>
    <property type="match status" value="2"/>
</dbReference>
<sequence>MNTGVQTVEQFQKPKPGRQQTTHTMNQPSDHSRPLTIQETSVAVRPGRQTMENAIHLLQDNQMAPRPRGRPRNDSTKKPKQPIYAGDIQSDVHSSKRKSERLKQKTKLSRLKISQGGFVRPTWVGDENDPRTNTFVGISRGVQTVEQFQKRKLGRQQTTHTMNQPSDHSRPLTIQETSVVVRPGRQTMENAIHLLQDNQMAPRPRGRPRNDSTKKHYIEHGNPIYKCGDCNTLLWQSESMVGSTHTVNGSYSLCCGRGKVMLTNEIVNPPPLLLDLIIGNNSKSSSFIDNIRRYNSMFAFTSIGAKQDNTVNKGYGPYCYRIQGENYHQMGTLLPKRGKPPVFAQLYIYDKASEIQNRMNCFSNDETTTSGTNDLGHELTAELRDMLDSINPLVAQFRMAGEQFVSAKNRNKLKLRLIEMVPTLGMVVFGFSIKENACKKLINLEIVGWLKIRVSQKQP</sequence>
<feature type="region of interest" description="Disordered" evidence="1">
    <location>
        <begin position="57"/>
        <end position="107"/>
    </location>
</feature>
<evidence type="ECO:0000313" key="3">
    <source>
        <dbReference type="Proteomes" id="UP000245207"/>
    </source>
</evidence>
<dbReference type="OrthoDB" id="1937254at2759"/>
<dbReference type="AlphaFoldDB" id="A0A2U1PMZ7"/>
<accession>A0A2U1PMZ7</accession>
<feature type="compositionally biased region" description="Basic residues" evidence="1">
    <location>
        <begin position="95"/>
        <end position="107"/>
    </location>
</feature>
<dbReference type="STRING" id="35608.A0A2U1PMZ7"/>
<dbReference type="PANTHER" id="PTHR45786">
    <property type="entry name" value="DNA BINDING PROTEIN-LIKE"/>
    <property type="match status" value="1"/>
</dbReference>
<dbReference type="PANTHER" id="PTHR45786:SF74">
    <property type="entry name" value="ATP-DEPENDENT DNA HELICASE"/>
    <property type="match status" value="1"/>
</dbReference>
<evidence type="ECO:0008006" key="4">
    <source>
        <dbReference type="Google" id="ProtNLM"/>
    </source>
</evidence>
<gene>
    <name evidence="2" type="ORF">CTI12_AA128120</name>
</gene>
<evidence type="ECO:0000256" key="1">
    <source>
        <dbReference type="SAM" id="MobiDB-lite"/>
    </source>
</evidence>
<keyword evidence="3" id="KW-1185">Reference proteome</keyword>
<name>A0A2U1PMZ7_ARTAN</name>